<gene>
    <name evidence="3" type="ORF">CFP56_025584</name>
</gene>
<feature type="transmembrane region" description="Helical" evidence="2">
    <location>
        <begin position="40"/>
        <end position="60"/>
    </location>
</feature>
<organism evidence="3 4">
    <name type="scientific">Quercus suber</name>
    <name type="common">Cork oak</name>
    <dbReference type="NCBI Taxonomy" id="58331"/>
    <lineage>
        <taxon>Eukaryota</taxon>
        <taxon>Viridiplantae</taxon>
        <taxon>Streptophyta</taxon>
        <taxon>Embryophyta</taxon>
        <taxon>Tracheophyta</taxon>
        <taxon>Spermatophyta</taxon>
        <taxon>Magnoliopsida</taxon>
        <taxon>eudicotyledons</taxon>
        <taxon>Gunneridae</taxon>
        <taxon>Pentapetalae</taxon>
        <taxon>rosids</taxon>
        <taxon>fabids</taxon>
        <taxon>Fagales</taxon>
        <taxon>Fagaceae</taxon>
        <taxon>Quercus</taxon>
    </lineage>
</organism>
<proteinExistence type="predicted"/>
<feature type="non-terminal residue" evidence="3">
    <location>
        <position position="1"/>
    </location>
</feature>
<keyword evidence="4" id="KW-1185">Reference proteome</keyword>
<accession>A0AAW0K2N8</accession>
<dbReference type="EMBL" id="PKMF04000405">
    <property type="protein sequence ID" value="KAK7833508.1"/>
    <property type="molecule type" value="Genomic_DNA"/>
</dbReference>
<protein>
    <submittedName>
        <fullName evidence="3">Uncharacterized protein</fullName>
    </submittedName>
</protein>
<name>A0AAW0K2N8_QUESU</name>
<comment type="caution">
    <text evidence="3">The sequence shown here is derived from an EMBL/GenBank/DDBJ whole genome shotgun (WGS) entry which is preliminary data.</text>
</comment>
<sequence length="65" mass="7275">SNTGSERYGAESNGPAARKGNALSQSTTGRAALKFQQQQLLHFISFFNFFSSNFLFYPPILDKRN</sequence>
<evidence type="ECO:0000256" key="1">
    <source>
        <dbReference type="SAM" id="MobiDB-lite"/>
    </source>
</evidence>
<evidence type="ECO:0000313" key="3">
    <source>
        <dbReference type="EMBL" id="KAK7833508.1"/>
    </source>
</evidence>
<keyword evidence="2" id="KW-0472">Membrane</keyword>
<dbReference type="AlphaFoldDB" id="A0AAW0K2N8"/>
<keyword evidence="2" id="KW-1133">Transmembrane helix</keyword>
<reference evidence="3 4" key="1">
    <citation type="journal article" date="2018" name="Sci. Data">
        <title>The draft genome sequence of cork oak.</title>
        <authorList>
            <person name="Ramos A.M."/>
            <person name="Usie A."/>
            <person name="Barbosa P."/>
            <person name="Barros P.M."/>
            <person name="Capote T."/>
            <person name="Chaves I."/>
            <person name="Simoes F."/>
            <person name="Abreu I."/>
            <person name="Carrasquinho I."/>
            <person name="Faro C."/>
            <person name="Guimaraes J.B."/>
            <person name="Mendonca D."/>
            <person name="Nobrega F."/>
            <person name="Rodrigues L."/>
            <person name="Saibo N.J.M."/>
            <person name="Varela M.C."/>
            <person name="Egas C."/>
            <person name="Matos J."/>
            <person name="Miguel C.M."/>
            <person name="Oliveira M.M."/>
            <person name="Ricardo C.P."/>
            <person name="Goncalves S."/>
        </authorList>
    </citation>
    <scope>NUCLEOTIDE SEQUENCE [LARGE SCALE GENOMIC DNA]</scope>
    <source>
        <strain evidence="4">cv. HL8</strain>
    </source>
</reference>
<feature type="region of interest" description="Disordered" evidence="1">
    <location>
        <begin position="1"/>
        <end position="23"/>
    </location>
</feature>
<evidence type="ECO:0000313" key="4">
    <source>
        <dbReference type="Proteomes" id="UP000237347"/>
    </source>
</evidence>
<dbReference type="Proteomes" id="UP000237347">
    <property type="component" value="Unassembled WGS sequence"/>
</dbReference>
<keyword evidence="2" id="KW-0812">Transmembrane</keyword>
<evidence type="ECO:0000256" key="2">
    <source>
        <dbReference type="SAM" id="Phobius"/>
    </source>
</evidence>